<reference evidence="1 2" key="1">
    <citation type="journal article" date="2018" name="Sci. Rep.">
        <title>Genomic signatures of local adaptation to the degree of environmental predictability in rotifers.</title>
        <authorList>
            <person name="Franch-Gras L."/>
            <person name="Hahn C."/>
            <person name="Garcia-Roger E.M."/>
            <person name="Carmona M.J."/>
            <person name="Serra M."/>
            <person name="Gomez A."/>
        </authorList>
    </citation>
    <scope>NUCLEOTIDE SEQUENCE [LARGE SCALE GENOMIC DNA]</scope>
    <source>
        <strain evidence="1">HYR1</strain>
    </source>
</reference>
<gene>
    <name evidence="1" type="ORF">BpHYR1_015829</name>
</gene>
<comment type="caution">
    <text evidence="1">The sequence shown here is derived from an EMBL/GenBank/DDBJ whole genome shotgun (WGS) entry which is preliminary data.</text>
</comment>
<proteinExistence type="predicted"/>
<sequence length="142" mass="16851">MTKDCDVAKSQQKIDNIIKPFENLKNFTNLSIKTNKKEAKVNFVNLECFEKKLNGNLNLFRENFNKILPSHFFKVKSPQGNLQNPNLEKMINCFRNAFSKLTYSGDLKQIFYKKLQNLKYTSKKVFRENKYSKLYQEILSDY</sequence>
<name>A0A3M7SP27_BRAPC</name>
<dbReference type="AlphaFoldDB" id="A0A3M7SP27"/>
<evidence type="ECO:0000313" key="1">
    <source>
        <dbReference type="EMBL" id="RNA37432.1"/>
    </source>
</evidence>
<evidence type="ECO:0000313" key="2">
    <source>
        <dbReference type="Proteomes" id="UP000276133"/>
    </source>
</evidence>
<dbReference type="EMBL" id="REGN01001046">
    <property type="protein sequence ID" value="RNA37432.1"/>
    <property type="molecule type" value="Genomic_DNA"/>
</dbReference>
<protein>
    <submittedName>
        <fullName evidence="1">Uncharacterized protein</fullName>
    </submittedName>
</protein>
<dbReference type="Proteomes" id="UP000276133">
    <property type="component" value="Unassembled WGS sequence"/>
</dbReference>
<keyword evidence="2" id="KW-1185">Reference proteome</keyword>
<accession>A0A3M7SP27</accession>
<organism evidence="1 2">
    <name type="scientific">Brachionus plicatilis</name>
    <name type="common">Marine rotifer</name>
    <name type="synonym">Brachionus muelleri</name>
    <dbReference type="NCBI Taxonomy" id="10195"/>
    <lineage>
        <taxon>Eukaryota</taxon>
        <taxon>Metazoa</taxon>
        <taxon>Spiralia</taxon>
        <taxon>Gnathifera</taxon>
        <taxon>Rotifera</taxon>
        <taxon>Eurotatoria</taxon>
        <taxon>Monogononta</taxon>
        <taxon>Pseudotrocha</taxon>
        <taxon>Ploima</taxon>
        <taxon>Brachionidae</taxon>
        <taxon>Brachionus</taxon>
    </lineage>
</organism>